<dbReference type="Gene3D" id="2.60.120.260">
    <property type="entry name" value="Galactose-binding domain-like"/>
    <property type="match status" value="1"/>
</dbReference>
<dbReference type="InterPro" id="IPR000383">
    <property type="entry name" value="Xaa-Pro-like_dom"/>
</dbReference>
<keyword evidence="2" id="KW-0378">Hydrolase</keyword>
<feature type="domain" description="Xaa-Pro dipeptidyl-peptidase C-terminal" evidence="4">
    <location>
        <begin position="529"/>
        <end position="714"/>
    </location>
</feature>
<comment type="caution">
    <text evidence="5">The sequence shown here is derived from an EMBL/GenBank/DDBJ whole genome shotgun (WGS) entry which is preliminary data.</text>
</comment>
<evidence type="ECO:0000313" key="5">
    <source>
        <dbReference type="EMBL" id="MCV7226654.1"/>
    </source>
</evidence>
<evidence type="ECO:0000256" key="2">
    <source>
        <dbReference type="ARBA" id="ARBA00022801"/>
    </source>
</evidence>
<dbReference type="SUPFAM" id="SSF53474">
    <property type="entry name" value="alpha/beta-Hydrolases"/>
    <property type="match status" value="1"/>
</dbReference>
<dbReference type="RefSeq" id="WP_264067518.1">
    <property type="nucleotide sequence ID" value="NZ_JACKTY010000028.1"/>
</dbReference>
<sequence>MGAAAYVGRVGGLAAALGIGAAVLYGCGAASADTGAPSGSASSSASAGSDSKSGSTTAGKPRAATTVAKAGARAPGAYSTRTAAVPATSTAGTTVDSAPATGHLVDRAAAPIVSLTIPSTDGAPTTPPLDVAATWSTLAVARKHTESGARPPTSIAANSGPVSAALTTEAANVVVTPAALPGVAVTQTPPLAFLQRIPVLGPVLVTPIVAFIHQIPIFGDLVHPFVGYPVDPSAPANAPVARDIKLTSFDGTQIYVHFMPATGLQAGQQAPTILAGPGLGMPGSTSLDGTPFDGILTDFLGAVQVGTLRNAGYNVVTWDPRGEYNSGGELELDSPDFEARDVSAIVSWMATQPEVQLDAPGDPRFGMVGASYGGGVQWVTAATDHRVDAIVPAISWNTLNSSLYPNQAFKSGWGSLLTAVLVATLARPNPAIYPAAIYGLLTGSLTPEQRDLLTARGPAALVGDVTAPTLIIQGTVDTLFTLQEANLNALTLINAGVPTKVVWFCGGHGLCTNNLFDPTDGNLITADTLAWLARYVKQDQSAVTGPQFEWVDQSGQYYSSSSYPASAGTPISASSNSIGTMPLLPFIGGSGPLLLVAPIGGTRALNAYNLTVPAPTSTTYIVGAPQLSLTYSGQGISSHVYAQLVDDTTGQVLGNQITPIPVTLDGQPHTVNITLQPVAETLQPGHTVTLQLVASSADYQTLWTAGALTVSHIQITLPTVDDAVVVASVMPR</sequence>
<evidence type="ECO:0000259" key="4">
    <source>
        <dbReference type="SMART" id="SM00939"/>
    </source>
</evidence>
<dbReference type="Proteomes" id="UP001526201">
    <property type="component" value="Unassembled WGS sequence"/>
</dbReference>
<dbReference type="EMBL" id="JACKTY010000028">
    <property type="protein sequence ID" value="MCV7226654.1"/>
    <property type="molecule type" value="Genomic_DNA"/>
</dbReference>
<dbReference type="Gene3D" id="3.40.50.1820">
    <property type="entry name" value="alpha/beta hydrolase"/>
    <property type="match status" value="1"/>
</dbReference>
<dbReference type="Pfam" id="PF02129">
    <property type="entry name" value="Peptidase_S15"/>
    <property type="match status" value="1"/>
</dbReference>
<accession>A0ABT3CAZ6</accession>
<dbReference type="SMART" id="SM00939">
    <property type="entry name" value="PepX_C"/>
    <property type="match status" value="1"/>
</dbReference>
<dbReference type="InterPro" id="IPR050261">
    <property type="entry name" value="FrsA_esterase"/>
</dbReference>
<dbReference type="PANTHER" id="PTHR22946:SF9">
    <property type="entry name" value="POLYKETIDE TRANSFERASE AF380"/>
    <property type="match status" value="1"/>
</dbReference>
<dbReference type="InterPro" id="IPR008979">
    <property type="entry name" value="Galactose-bd-like_sf"/>
</dbReference>
<evidence type="ECO:0000313" key="6">
    <source>
        <dbReference type="Proteomes" id="UP001526201"/>
    </source>
</evidence>
<protein>
    <submittedName>
        <fullName evidence="5">X-Pro dipeptidyl-peptidase</fullName>
    </submittedName>
</protein>
<evidence type="ECO:0000256" key="3">
    <source>
        <dbReference type="SAM" id="MobiDB-lite"/>
    </source>
</evidence>
<keyword evidence="6" id="KW-1185">Reference proteome</keyword>
<organism evidence="5 6">
    <name type="scientific">Mycolicibacterium komossense</name>
    <dbReference type="NCBI Taxonomy" id="1779"/>
    <lineage>
        <taxon>Bacteria</taxon>
        <taxon>Bacillati</taxon>
        <taxon>Actinomycetota</taxon>
        <taxon>Actinomycetes</taxon>
        <taxon>Mycobacteriales</taxon>
        <taxon>Mycobacteriaceae</taxon>
        <taxon>Mycolicibacterium</taxon>
    </lineage>
</organism>
<feature type="region of interest" description="Disordered" evidence="3">
    <location>
        <begin position="36"/>
        <end position="72"/>
    </location>
</feature>
<comment type="similarity">
    <text evidence="1">Belongs to the AB hydrolase superfamily.</text>
</comment>
<dbReference type="SUPFAM" id="SSF49785">
    <property type="entry name" value="Galactose-binding domain-like"/>
    <property type="match status" value="1"/>
</dbReference>
<reference evidence="5 6" key="1">
    <citation type="journal article" date="2022" name="BMC Genomics">
        <title>Comparative genome analysis of mycobacteria focusing on tRNA and non-coding RNA.</title>
        <authorList>
            <person name="Behra P.R.K."/>
            <person name="Pettersson B.M.F."/>
            <person name="Ramesh M."/>
            <person name="Das S."/>
            <person name="Dasgupta S."/>
            <person name="Kirsebom L.A."/>
        </authorList>
    </citation>
    <scope>NUCLEOTIDE SEQUENCE [LARGE SCALE GENOMIC DNA]</scope>
    <source>
        <strain evidence="5 6">DSM 44078</strain>
    </source>
</reference>
<name>A0ABT3CAZ6_9MYCO</name>
<gene>
    <name evidence="5" type="ORF">H7J73_11500</name>
</gene>
<dbReference type="InterPro" id="IPR013736">
    <property type="entry name" value="Xaa-Pro_dipept_C"/>
</dbReference>
<evidence type="ECO:0000256" key="1">
    <source>
        <dbReference type="ARBA" id="ARBA00008645"/>
    </source>
</evidence>
<dbReference type="InterPro" id="IPR029058">
    <property type="entry name" value="AB_hydrolase_fold"/>
</dbReference>
<dbReference type="PANTHER" id="PTHR22946">
    <property type="entry name" value="DIENELACTONE HYDROLASE DOMAIN-CONTAINING PROTEIN-RELATED"/>
    <property type="match status" value="1"/>
</dbReference>
<proteinExistence type="inferred from homology"/>